<evidence type="ECO:0000313" key="2">
    <source>
        <dbReference type="Proteomes" id="UP000799291"/>
    </source>
</evidence>
<accession>A0A6G1J520</accession>
<organism evidence="1 2">
    <name type="scientific">Lentithecium fluviatile CBS 122367</name>
    <dbReference type="NCBI Taxonomy" id="1168545"/>
    <lineage>
        <taxon>Eukaryota</taxon>
        <taxon>Fungi</taxon>
        <taxon>Dikarya</taxon>
        <taxon>Ascomycota</taxon>
        <taxon>Pezizomycotina</taxon>
        <taxon>Dothideomycetes</taxon>
        <taxon>Pleosporomycetidae</taxon>
        <taxon>Pleosporales</taxon>
        <taxon>Massarineae</taxon>
        <taxon>Lentitheciaceae</taxon>
        <taxon>Lentithecium</taxon>
    </lineage>
</organism>
<dbReference type="EMBL" id="MU005578">
    <property type="protein sequence ID" value="KAF2685634.1"/>
    <property type="molecule type" value="Genomic_DNA"/>
</dbReference>
<name>A0A6G1J520_9PLEO</name>
<evidence type="ECO:0000313" key="1">
    <source>
        <dbReference type="EMBL" id="KAF2685634.1"/>
    </source>
</evidence>
<dbReference type="Proteomes" id="UP000799291">
    <property type="component" value="Unassembled WGS sequence"/>
</dbReference>
<reference evidence="1" key="1">
    <citation type="journal article" date="2020" name="Stud. Mycol.">
        <title>101 Dothideomycetes genomes: a test case for predicting lifestyles and emergence of pathogens.</title>
        <authorList>
            <person name="Haridas S."/>
            <person name="Albert R."/>
            <person name="Binder M."/>
            <person name="Bloem J."/>
            <person name="Labutti K."/>
            <person name="Salamov A."/>
            <person name="Andreopoulos B."/>
            <person name="Baker S."/>
            <person name="Barry K."/>
            <person name="Bills G."/>
            <person name="Bluhm B."/>
            <person name="Cannon C."/>
            <person name="Castanera R."/>
            <person name="Culley D."/>
            <person name="Daum C."/>
            <person name="Ezra D."/>
            <person name="Gonzalez J."/>
            <person name="Henrissat B."/>
            <person name="Kuo A."/>
            <person name="Liang C."/>
            <person name="Lipzen A."/>
            <person name="Lutzoni F."/>
            <person name="Magnuson J."/>
            <person name="Mondo S."/>
            <person name="Nolan M."/>
            <person name="Ohm R."/>
            <person name="Pangilinan J."/>
            <person name="Park H.-J."/>
            <person name="Ramirez L."/>
            <person name="Alfaro M."/>
            <person name="Sun H."/>
            <person name="Tritt A."/>
            <person name="Yoshinaga Y."/>
            <person name="Zwiers L.-H."/>
            <person name="Turgeon B."/>
            <person name="Goodwin S."/>
            <person name="Spatafora J."/>
            <person name="Crous P."/>
            <person name="Grigoriev I."/>
        </authorList>
    </citation>
    <scope>NUCLEOTIDE SEQUENCE</scope>
    <source>
        <strain evidence="1">CBS 122367</strain>
    </source>
</reference>
<evidence type="ECO:0008006" key="3">
    <source>
        <dbReference type="Google" id="ProtNLM"/>
    </source>
</evidence>
<keyword evidence="2" id="KW-1185">Reference proteome</keyword>
<sequence length="223" mass="25833">MTKAQSEKKKFNGTRWTPAEQRRLMELRDDEKVSFEVIATKLSRKVNAVERRYEKLKEEQSLPSDFIWNTERDNQITTGRQKGTTIRELALAMNIPPGVVQDRVTVLRKEGKMPADAAGKGKGKQAEWTDEDDEVLLRMYIAMADEAEIHKTAGLVRKTLSSIKHRRQLHLRGESMSPNASQMYRKLLMEFSDPRKRWSKQDIIDRKFVMGSWKDMAAPVEKP</sequence>
<gene>
    <name evidence="1" type="ORF">K458DRAFT_387596</name>
</gene>
<dbReference type="AlphaFoldDB" id="A0A6G1J520"/>
<proteinExistence type="predicted"/>
<protein>
    <recommendedName>
        <fullName evidence="3">Myb-like domain-containing protein</fullName>
    </recommendedName>
</protein>
<dbReference type="OrthoDB" id="3729788at2759"/>